<protein>
    <submittedName>
        <fullName evidence="3">MARVEL domain-containing protein</fullName>
    </submittedName>
</protein>
<evidence type="ECO:0000256" key="1">
    <source>
        <dbReference type="SAM" id="Phobius"/>
    </source>
</evidence>
<name>A0A7E4W3X4_PANRE</name>
<feature type="transmembrane region" description="Helical" evidence="1">
    <location>
        <begin position="79"/>
        <end position="112"/>
    </location>
</feature>
<reference evidence="3" key="2">
    <citation type="submission" date="2020-10" db="UniProtKB">
        <authorList>
            <consortium name="WormBaseParasite"/>
        </authorList>
    </citation>
    <scope>IDENTIFICATION</scope>
</reference>
<evidence type="ECO:0000313" key="3">
    <source>
        <dbReference type="WBParaSite" id="Pan_g5820.t1"/>
    </source>
</evidence>
<feature type="transmembrane region" description="Helical" evidence="1">
    <location>
        <begin position="168"/>
        <end position="192"/>
    </location>
</feature>
<keyword evidence="1" id="KW-0472">Membrane</keyword>
<feature type="transmembrane region" description="Helical" evidence="1">
    <location>
        <begin position="124"/>
        <end position="148"/>
    </location>
</feature>
<keyword evidence="1" id="KW-0812">Transmembrane</keyword>
<keyword evidence="1" id="KW-1133">Transmembrane helix</keyword>
<dbReference type="AlphaFoldDB" id="A0A7E4W3X4"/>
<dbReference type="WBParaSite" id="Pan_g5820.t1">
    <property type="protein sequence ID" value="Pan_g5820.t1"/>
    <property type="gene ID" value="Pan_g5820"/>
</dbReference>
<organism evidence="2 3">
    <name type="scientific">Panagrellus redivivus</name>
    <name type="common">Microworm</name>
    <dbReference type="NCBI Taxonomy" id="6233"/>
    <lineage>
        <taxon>Eukaryota</taxon>
        <taxon>Metazoa</taxon>
        <taxon>Ecdysozoa</taxon>
        <taxon>Nematoda</taxon>
        <taxon>Chromadorea</taxon>
        <taxon>Rhabditida</taxon>
        <taxon>Tylenchina</taxon>
        <taxon>Panagrolaimomorpha</taxon>
        <taxon>Panagrolaimoidea</taxon>
        <taxon>Panagrolaimidae</taxon>
        <taxon>Panagrellus</taxon>
    </lineage>
</organism>
<dbReference type="Proteomes" id="UP000492821">
    <property type="component" value="Unassembled WGS sequence"/>
</dbReference>
<keyword evidence="2" id="KW-1185">Reference proteome</keyword>
<accession>A0A7E4W3X4</accession>
<evidence type="ECO:0000313" key="2">
    <source>
        <dbReference type="Proteomes" id="UP000492821"/>
    </source>
</evidence>
<reference evidence="2" key="1">
    <citation type="journal article" date="2013" name="Genetics">
        <title>The draft genome and transcriptome of Panagrellus redivivus are shaped by the harsh demands of a free-living lifestyle.</title>
        <authorList>
            <person name="Srinivasan J."/>
            <person name="Dillman A.R."/>
            <person name="Macchietto M.G."/>
            <person name="Heikkinen L."/>
            <person name="Lakso M."/>
            <person name="Fracchia K.M."/>
            <person name="Antoshechkin I."/>
            <person name="Mortazavi A."/>
            <person name="Wong G."/>
            <person name="Sternberg P.W."/>
        </authorList>
    </citation>
    <scope>NUCLEOTIDE SEQUENCE [LARGE SCALE GENOMIC DNA]</scope>
    <source>
        <strain evidence="2">MT8872</strain>
    </source>
</reference>
<sequence>MFEAKSSDGEYPHPFSNSIYPDLPPTGGMKQPSAPPLEFSPPPAYSVTATRADAYAPVGPPRRKFCCGLLDARKGAFILSITGICFSFLFLFILFLEGVVLLIVCIISAYAYYKKNPFLYIPHICFLLLNCVLLIALTAGAVVAIFAPELASAYIPYLPDIVKEWYRYFAIFCVLICLGITAFCLWITEIFYKAFRATRDINKQAKLVDHTTV</sequence>
<proteinExistence type="predicted"/>